<accession>A0A8H6PJC0</accession>
<dbReference type="InterPro" id="IPR029044">
    <property type="entry name" value="Nucleotide-diphossugar_trans"/>
</dbReference>
<sequence>MIHTRPRPCSGYTFLVAAFIFAILILWRDDVGKFKSQLLLHCSAPTTTVIATGSAIPNQVHYVYILRDADADFAFQFKHFLSLYSVLQHWHPDTIYLHTNVDPKRIENARAGKTGKWNQLIFNSPNLRINHVEPPNVAGNGKPIDQIEHKSDFIRVSAVCEFGGIYLDWDAHPIRDVKALRESGFNAVTGRQAGGEIMSGTFMAKKDALLLQMWKTEMHKVYDGGWTTHSNAALTRLGQRLARLPGEVLIMEQDAFGPGSWTTSENILLYGIHNETASNLENATDCKSLPSYEEGVADRWDRPQDFPSWELDYSHTYILHAFSPARNGNPVEGFEHITPKYVLERQSNFARLLYPVTRDMCQAGFVEINDPYAG</sequence>
<reference evidence="3" key="1">
    <citation type="submission" date="2020-06" db="EMBL/GenBank/DDBJ databases">
        <title>Draft genome sequences of strains closely related to Aspergillus parafelis and Aspergillus hiratsukae.</title>
        <authorList>
            <person name="Dos Santos R.A.C."/>
            <person name="Rivero-Menendez O."/>
            <person name="Steenwyk J.L."/>
            <person name="Mead M.E."/>
            <person name="Goldman G.H."/>
            <person name="Alastruey-Izquierdo A."/>
            <person name="Rokas A."/>
        </authorList>
    </citation>
    <scope>NUCLEOTIDE SEQUENCE</scope>
    <source>
        <strain evidence="3">CNM-CM5623</strain>
    </source>
</reference>
<dbReference type="PANTHER" id="PTHR46830">
    <property type="entry name" value="TRANSFERASE, PUTATIVE-RELATED"/>
    <property type="match status" value="1"/>
</dbReference>
<keyword evidence="2" id="KW-0812">Transmembrane</keyword>
<protein>
    <recommendedName>
        <fullName evidence="5">Glycosyl transferase</fullName>
    </recommendedName>
</protein>
<dbReference type="PANTHER" id="PTHR46830:SF2">
    <property type="entry name" value="ALPHA-1,4-N-ACETYLGLUCOSAMINYLTRANSFERASE"/>
    <property type="match status" value="1"/>
</dbReference>
<dbReference type="InterPro" id="IPR007577">
    <property type="entry name" value="GlycoTrfase_DXD_sugar-bd_CS"/>
</dbReference>
<comment type="caution">
    <text evidence="3">The sequence shown here is derived from an EMBL/GenBank/DDBJ whole genome shotgun (WGS) entry which is preliminary data.</text>
</comment>
<comment type="similarity">
    <text evidence="1">Belongs to the glycosyltransferase 32 family.</text>
</comment>
<dbReference type="EMBL" id="JACBAE010001402">
    <property type="protein sequence ID" value="KAF7155394.1"/>
    <property type="molecule type" value="Genomic_DNA"/>
</dbReference>
<evidence type="ECO:0000256" key="1">
    <source>
        <dbReference type="ARBA" id="ARBA00009003"/>
    </source>
</evidence>
<dbReference type="SUPFAM" id="SSF53448">
    <property type="entry name" value="Nucleotide-diphospho-sugar transferases"/>
    <property type="match status" value="1"/>
</dbReference>
<gene>
    <name evidence="3" type="ORF">CNMCM5623_007465</name>
</gene>
<dbReference type="AlphaFoldDB" id="A0A8H6PJC0"/>
<organism evidence="3 4">
    <name type="scientific">Aspergillus felis</name>
    <dbReference type="NCBI Taxonomy" id="1287682"/>
    <lineage>
        <taxon>Eukaryota</taxon>
        <taxon>Fungi</taxon>
        <taxon>Dikarya</taxon>
        <taxon>Ascomycota</taxon>
        <taxon>Pezizomycotina</taxon>
        <taxon>Eurotiomycetes</taxon>
        <taxon>Eurotiomycetidae</taxon>
        <taxon>Eurotiales</taxon>
        <taxon>Aspergillaceae</taxon>
        <taxon>Aspergillus</taxon>
        <taxon>Aspergillus subgen. Fumigati</taxon>
    </lineage>
</organism>
<dbReference type="OrthoDB" id="409543at2759"/>
<dbReference type="Proteomes" id="UP000654922">
    <property type="component" value="Unassembled WGS sequence"/>
</dbReference>
<keyword evidence="2" id="KW-1133">Transmembrane helix</keyword>
<evidence type="ECO:0008006" key="5">
    <source>
        <dbReference type="Google" id="ProtNLM"/>
    </source>
</evidence>
<dbReference type="Gene3D" id="3.90.550.20">
    <property type="match status" value="1"/>
</dbReference>
<dbReference type="Pfam" id="PF04488">
    <property type="entry name" value="Gly_transf_sug"/>
    <property type="match status" value="1"/>
</dbReference>
<dbReference type="GO" id="GO:1901135">
    <property type="term" value="P:carbohydrate derivative metabolic process"/>
    <property type="evidence" value="ECO:0007669"/>
    <property type="project" value="UniProtKB-ARBA"/>
</dbReference>
<proteinExistence type="inferred from homology"/>
<evidence type="ECO:0000313" key="3">
    <source>
        <dbReference type="EMBL" id="KAF7155394.1"/>
    </source>
</evidence>
<evidence type="ECO:0000256" key="2">
    <source>
        <dbReference type="SAM" id="Phobius"/>
    </source>
</evidence>
<keyword evidence="2" id="KW-0472">Membrane</keyword>
<evidence type="ECO:0000313" key="4">
    <source>
        <dbReference type="Proteomes" id="UP000654922"/>
    </source>
</evidence>
<name>A0A8H6PJC0_9EURO</name>
<feature type="transmembrane region" description="Helical" evidence="2">
    <location>
        <begin position="9"/>
        <end position="27"/>
    </location>
</feature>